<accession>A0ABQ9WH29</accession>
<feature type="compositionally biased region" description="Basic and acidic residues" evidence="1">
    <location>
        <begin position="103"/>
        <end position="116"/>
    </location>
</feature>
<evidence type="ECO:0000313" key="3">
    <source>
        <dbReference type="Proteomes" id="UP001266305"/>
    </source>
</evidence>
<evidence type="ECO:0000313" key="2">
    <source>
        <dbReference type="EMBL" id="KAK2120934.1"/>
    </source>
</evidence>
<feature type="compositionally biased region" description="Basic and acidic residues" evidence="1">
    <location>
        <begin position="15"/>
        <end position="25"/>
    </location>
</feature>
<sequence>MTDYETVGRGLAPAVKRDGRRDQLRSRSALNLSQLERREGRLRRPGNSDRLAPRPARTEAVFRTGRALPASGQPGRAHSSRPLSIPVPHRRAPKSPTGPRAPWMEERDSSKPRDPAGRGCPRGLPGQVRSTCEGRGSGYSRCASLPGAVGVEAVEGRAAWGSCAHKCRLQNRWPGLGRLPSPYAPRAPPPLPSRGAGSPPGAAGPAWSPSPLHPRRLPSYLWLLRRPAMDSWGPGVRRGGGMAGPGARHEAAPPLRPGAGSSPPRPAWPALPRGSRSPAPAGSPHRAGAPSLFPRRLQTIPGPRANR</sequence>
<keyword evidence="3" id="KW-1185">Reference proteome</keyword>
<gene>
    <name evidence="2" type="ORF">P7K49_002320</name>
</gene>
<reference evidence="2 3" key="1">
    <citation type="submission" date="2023-05" db="EMBL/GenBank/DDBJ databases">
        <title>B98-5 Cell Line De Novo Hybrid Assembly: An Optical Mapping Approach.</title>
        <authorList>
            <person name="Kananen K."/>
            <person name="Auerbach J.A."/>
            <person name="Kautto E."/>
            <person name="Blachly J.S."/>
        </authorList>
    </citation>
    <scope>NUCLEOTIDE SEQUENCE [LARGE SCALE GENOMIC DNA]</scope>
    <source>
        <strain evidence="2">B95-8</strain>
        <tissue evidence="2">Cell line</tissue>
    </source>
</reference>
<feature type="region of interest" description="Disordered" evidence="1">
    <location>
        <begin position="1"/>
        <end position="128"/>
    </location>
</feature>
<proteinExistence type="predicted"/>
<feature type="compositionally biased region" description="Pro residues" evidence="1">
    <location>
        <begin position="182"/>
        <end position="192"/>
    </location>
</feature>
<feature type="region of interest" description="Disordered" evidence="1">
    <location>
        <begin position="180"/>
        <end position="210"/>
    </location>
</feature>
<feature type="region of interest" description="Disordered" evidence="1">
    <location>
        <begin position="235"/>
        <end position="307"/>
    </location>
</feature>
<dbReference type="Proteomes" id="UP001266305">
    <property type="component" value="Unassembled WGS sequence"/>
</dbReference>
<protein>
    <submittedName>
        <fullName evidence="2">Uncharacterized protein</fullName>
    </submittedName>
</protein>
<comment type="caution">
    <text evidence="2">The sequence shown here is derived from an EMBL/GenBank/DDBJ whole genome shotgun (WGS) entry which is preliminary data.</text>
</comment>
<name>A0ABQ9WH29_SAGOE</name>
<dbReference type="EMBL" id="JASSZA010000001">
    <property type="protein sequence ID" value="KAK2120934.1"/>
    <property type="molecule type" value="Genomic_DNA"/>
</dbReference>
<organism evidence="2 3">
    <name type="scientific">Saguinus oedipus</name>
    <name type="common">Cotton-top tamarin</name>
    <name type="synonym">Oedipomidas oedipus</name>
    <dbReference type="NCBI Taxonomy" id="9490"/>
    <lineage>
        <taxon>Eukaryota</taxon>
        <taxon>Metazoa</taxon>
        <taxon>Chordata</taxon>
        <taxon>Craniata</taxon>
        <taxon>Vertebrata</taxon>
        <taxon>Euteleostomi</taxon>
        <taxon>Mammalia</taxon>
        <taxon>Eutheria</taxon>
        <taxon>Euarchontoglires</taxon>
        <taxon>Primates</taxon>
        <taxon>Haplorrhini</taxon>
        <taxon>Platyrrhini</taxon>
        <taxon>Cebidae</taxon>
        <taxon>Callitrichinae</taxon>
        <taxon>Saguinus</taxon>
    </lineage>
</organism>
<feature type="compositionally biased region" description="Low complexity" evidence="1">
    <location>
        <begin position="193"/>
        <end position="210"/>
    </location>
</feature>
<evidence type="ECO:0000256" key="1">
    <source>
        <dbReference type="SAM" id="MobiDB-lite"/>
    </source>
</evidence>